<dbReference type="Pfam" id="PF08239">
    <property type="entry name" value="SH3_3"/>
    <property type="match status" value="1"/>
</dbReference>
<dbReference type="Proteomes" id="UP000783390">
    <property type="component" value="Unassembled WGS sequence"/>
</dbReference>
<dbReference type="InterPro" id="IPR003646">
    <property type="entry name" value="SH3-like_bac-type"/>
</dbReference>
<comment type="caution">
    <text evidence="2">The sequence shown here is derived from an EMBL/GenBank/DDBJ whole genome shotgun (WGS) entry which is preliminary data.</text>
</comment>
<evidence type="ECO:0000313" key="2">
    <source>
        <dbReference type="EMBL" id="MBP1890900.1"/>
    </source>
</evidence>
<evidence type="ECO:0000313" key="3">
    <source>
        <dbReference type="Proteomes" id="UP000783390"/>
    </source>
</evidence>
<dbReference type="Gene3D" id="2.30.30.40">
    <property type="entry name" value="SH3 Domains"/>
    <property type="match status" value="1"/>
</dbReference>
<dbReference type="PROSITE" id="PS51781">
    <property type="entry name" value="SH3B"/>
    <property type="match status" value="1"/>
</dbReference>
<organism evidence="2 3">
    <name type="scientific">Clostridium moniliforme</name>
    <dbReference type="NCBI Taxonomy" id="39489"/>
    <lineage>
        <taxon>Bacteria</taxon>
        <taxon>Bacillati</taxon>
        <taxon>Bacillota</taxon>
        <taxon>Clostridia</taxon>
        <taxon>Eubacteriales</taxon>
        <taxon>Clostridiaceae</taxon>
        <taxon>Clostridium</taxon>
    </lineage>
</organism>
<name>A0ABS4F3S0_9CLOT</name>
<reference evidence="2 3" key="1">
    <citation type="submission" date="2021-03" db="EMBL/GenBank/DDBJ databases">
        <title>Genomic Encyclopedia of Type Strains, Phase IV (KMG-IV): sequencing the most valuable type-strain genomes for metagenomic binning, comparative biology and taxonomic classification.</title>
        <authorList>
            <person name="Goeker M."/>
        </authorList>
    </citation>
    <scope>NUCLEOTIDE SEQUENCE [LARGE SCALE GENOMIC DNA]</scope>
    <source>
        <strain evidence="2 3">DSM 3984</strain>
    </source>
</reference>
<keyword evidence="3" id="KW-1185">Reference proteome</keyword>
<feature type="domain" description="SH3b" evidence="1">
    <location>
        <begin position="50"/>
        <end position="117"/>
    </location>
</feature>
<dbReference type="EMBL" id="JAGGJZ010000019">
    <property type="protein sequence ID" value="MBP1890900.1"/>
    <property type="molecule type" value="Genomic_DNA"/>
</dbReference>
<dbReference type="RefSeq" id="WP_209797813.1">
    <property type="nucleotide sequence ID" value="NZ_JAGGJZ010000019.1"/>
</dbReference>
<evidence type="ECO:0000259" key="1">
    <source>
        <dbReference type="PROSITE" id="PS51781"/>
    </source>
</evidence>
<proteinExistence type="predicted"/>
<gene>
    <name evidence="2" type="ORF">J2Z53_002552</name>
</gene>
<sequence>MKYSKLLSVIMLGTIITGGVIGSNSIEEKVNAAPINESKIEVNNESSKEIGAFIVTAKSGANLRKGPGTNYAIIKAFPKGTVLWRVKPLPDKNGWYNVETEDGRYRGWMHESTGYPD</sequence>
<protein>
    <submittedName>
        <fullName evidence="2">Uncharacterized protein YgiM (DUF1202 family)</fullName>
    </submittedName>
</protein>
<accession>A0ABS4F3S0</accession>